<accession>T1FHM6</accession>
<reference evidence="4" key="1">
    <citation type="submission" date="2012-12" db="EMBL/GenBank/DDBJ databases">
        <authorList>
            <person name="Hellsten U."/>
            <person name="Grimwood J."/>
            <person name="Chapman J.A."/>
            <person name="Shapiro H."/>
            <person name="Aerts A."/>
            <person name="Otillar R.P."/>
            <person name="Terry A.Y."/>
            <person name="Boore J.L."/>
            <person name="Simakov O."/>
            <person name="Marletaz F."/>
            <person name="Cho S.-J."/>
            <person name="Edsinger-Gonzales E."/>
            <person name="Havlak P."/>
            <person name="Kuo D.-H."/>
            <person name="Larsson T."/>
            <person name="Lv J."/>
            <person name="Arendt D."/>
            <person name="Savage R."/>
            <person name="Osoegawa K."/>
            <person name="de Jong P."/>
            <person name="Lindberg D.R."/>
            <person name="Seaver E.C."/>
            <person name="Weisblat D.A."/>
            <person name="Putnam N.H."/>
            <person name="Grigoriev I.V."/>
            <person name="Rokhsar D.S."/>
        </authorList>
    </citation>
    <scope>NUCLEOTIDE SEQUENCE</scope>
</reference>
<evidence type="ECO:0000313" key="3">
    <source>
        <dbReference type="EnsemblMetazoa" id="HelroP182037"/>
    </source>
</evidence>
<dbReference type="InParanoid" id="T1FHM6"/>
<organism evidence="3 4">
    <name type="scientific">Helobdella robusta</name>
    <name type="common">Californian leech</name>
    <dbReference type="NCBI Taxonomy" id="6412"/>
    <lineage>
        <taxon>Eukaryota</taxon>
        <taxon>Metazoa</taxon>
        <taxon>Spiralia</taxon>
        <taxon>Lophotrochozoa</taxon>
        <taxon>Annelida</taxon>
        <taxon>Clitellata</taxon>
        <taxon>Hirudinea</taxon>
        <taxon>Rhynchobdellida</taxon>
        <taxon>Glossiphoniidae</taxon>
        <taxon>Helobdella</taxon>
    </lineage>
</organism>
<dbReference type="EMBL" id="KB097694">
    <property type="protein sequence ID" value="ESN91860.1"/>
    <property type="molecule type" value="Genomic_DNA"/>
</dbReference>
<dbReference type="AlphaFoldDB" id="T1FHM6"/>
<keyword evidence="1" id="KW-0472">Membrane</keyword>
<feature type="transmembrane region" description="Helical" evidence="1">
    <location>
        <begin position="128"/>
        <end position="149"/>
    </location>
</feature>
<dbReference type="RefSeq" id="XP_009030043.1">
    <property type="nucleotide sequence ID" value="XM_009031795.1"/>
</dbReference>
<keyword evidence="4" id="KW-1185">Reference proteome</keyword>
<evidence type="ECO:0000256" key="1">
    <source>
        <dbReference type="SAM" id="Phobius"/>
    </source>
</evidence>
<evidence type="ECO:0000313" key="4">
    <source>
        <dbReference type="Proteomes" id="UP000015101"/>
    </source>
</evidence>
<evidence type="ECO:0000313" key="2">
    <source>
        <dbReference type="EMBL" id="ESN91860.1"/>
    </source>
</evidence>
<dbReference type="Proteomes" id="UP000015101">
    <property type="component" value="Unassembled WGS sequence"/>
</dbReference>
<keyword evidence="1" id="KW-1133">Transmembrane helix</keyword>
<gene>
    <name evidence="3" type="primary">20208325</name>
    <name evidence="2" type="ORF">HELRODRAFT_182037</name>
</gene>
<name>T1FHM6_HELRO</name>
<dbReference type="EMBL" id="AMQM01007938">
    <property type="status" value="NOT_ANNOTATED_CDS"/>
    <property type="molecule type" value="Genomic_DNA"/>
</dbReference>
<reference evidence="3" key="3">
    <citation type="submission" date="2015-06" db="UniProtKB">
        <authorList>
            <consortium name="EnsemblMetazoa"/>
        </authorList>
    </citation>
    <scope>IDENTIFICATION</scope>
</reference>
<keyword evidence="1" id="KW-0812">Transmembrane</keyword>
<protein>
    <submittedName>
        <fullName evidence="2 3">Uncharacterized protein</fullName>
    </submittedName>
</protein>
<proteinExistence type="predicted"/>
<dbReference type="HOGENOM" id="CLU_1556966_0_0_1"/>
<dbReference type="CTD" id="20208325"/>
<dbReference type="GeneID" id="20208325"/>
<dbReference type="EnsemblMetazoa" id="HelroT182037">
    <property type="protein sequence ID" value="HelroP182037"/>
    <property type="gene ID" value="HelroG182037"/>
</dbReference>
<dbReference type="KEGG" id="hro:HELRODRAFT_182037"/>
<sequence length="172" mass="19521">MSRNLNVTACQKIVCTPTGNFTVVSFLATLPHDKDIIAQNSFKTAYDDCIFFIQPGFFYLICEAVGKMFPDDQKIIKGSATVSGDENSTCIEREKKGLWIWTYTHVCKHYTDYKSNTAFEPGLPSMRLLTITLSCAVFVTFMCGLLICINRQRRKKRVQFSTHVEEFSIGSE</sequence>
<reference evidence="2 4" key="2">
    <citation type="journal article" date="2013" name="Nature">
        <title>Insights into bilaterian evolution from three spiralian genomes.</title>
        <authorList>
            <person name="Simakov O."/>
            <person name="Marletaz F."/>
            <person name="Cho S.J."/>
            <person name="Edsinger-Gonzales E."/>
            <person name="Havlak P."/>
            <person name="Hellsten U."/>
            <person name="Kuo D.H."/>
            <person name="Larsson T."/>
            <person name="Lv J."/>
            <person name="Arendt D."/>
            <person name="Savage R."/>
            <person name="Osoegawa K."/>
            <person name="de Jong P."/>
            <person name="Grimwood J."/>
            <person name="Chapman J.A."/>
            <person name="Shapiro H."/>
            <person name="Aerts A."/>
            <person name="Otillar R.P."/>
            <person name="Terry A.Y."/>
            <person name="Boore J.L."/>
            <person name="Grigoriev I.V."/>
            <person name="Lindberg D.R."/>
            <person name="Seaver E.C."/>
            <person name="Weisblat D.A."/>
            <person name="Putnam N.H."/>
            <person name="Rokhsar D.S."/>
        </authorList>
    </citation>
    <scope>NUCLEOTIDE SEQUENCE</scope>
</reference>